<dbReference type="GO" id="GO:0047753">
    <property type="term" value="F:choline-sulfatase activity"/>
    <property type="evidence" value="ECO:0007669"/>
    <property type="project" value="UniProtKB-EC"/>
</dbReference>
<evidence type="ECO:0000313" key="10">
    <source>
        <dbReference type="Proteomes" id="UP000095576"/>
    </source>
</evidence>
<keyword evidence="3" id="KW-0479">Metal-binding</keyword>
<dbReference type="InterPro" id="IPR035874">
    <property type="entry name" value="IDS"/>
</dbReference>
<proteinExistence type="inferred from homology"/>
<evidence type="ECO:0000256" key="2">
    <source>
        <dbReference type="ARBA" id="ARBA00008779"/>
    </source>
</evidence>
<dbReference type="GO" id="GO:0005737">
    <property type="term" value="C:cytoplasm"/>
    <property type="evidence" value="ECO:0007669"/>
    <property type="project" value="TreeGrafter"/>
</dbReference>
<dbReference type="RefSeq" id="WP_055298916.1">
    <property type="nucleotide sequence ID" value="NZ_CZAP01000003.1"/>
</dbReference>
<dbReference type="GO" id="GO:0046872">
    <property type="term" value="F:metal ion binding"/>
    <property type="evidence" value="ECO:0007669"/>
    <property type="project" value="UniProtKB-KW"/>
</dbReference>
<feature type="domain" description="Sulfatase N-terminal" evidence="8">
    <location>
        <begin position="29"/>
        <end position="378"/>
    </location>
</feature>
<evidence type="ECO:0000256" key="6">
    <source>
        <dbReference type="ARBA" id="ARBA00022837"/>
    </source>
</evidence>
<sequence length="473" mass="53990">MKYTQPFCFVSVIVLSSSVHLHGQNNKMNVLLIIADDMRPELGCYGIEDIVTPRLDSLAKQATVFQNAYCNIPVSGASRASLFTGMYPRYPNRFTAFDASAEKDCPEALSLPECFKKNGYYVVSNGKVFHNITDHADSWSEAPWRVHPDGYGKDWAEYNKWELWQNEESSRYVHPKTLRGPFCESADVADTTYIDGRVAQKTIADLRRLHKKEKPFFLACGFWKPHLPFNAPKKYWDLYRREEIHLAQNPYRPKALPKQVTSSGEICGYGKFVTTKDETFQREAKHGYYACVSYIDAQIGLVLDELDRLGLSENTIVVILGDHGWHLGEHGFWGKHNLMNHATRAPLIVRVPHCRGGKAKGIVEFVDIYPTLCELCGVPMPKDQLQGKSFVPILQDSGKKTKQYAFIQWKGGYNIVSEQYSSTIWLQGDSVVARMIFDRQLDASENENKVHCPYLSRERDKLEAQIKTRKSQL</sequence>
<keyword evidence="5 9" id="KW-0378">Hydrolase</keyword>
<dbReference type="SUPFAM" id="SSF53649">
    <property type="entry name" value="Alkaline phosphatase-like"/>
    <property type="match status" value="1"/>
</dbReference>
<comment type="cofactor">
    <cofactor evidence="1">
        <name>Ca(2+)</name>
        <dbReference type="ChEBI" id="CHEBI:29108"/>
    </cofactor>
</comment>
<dbReference type="PANTHER" id="PTHR45953:SF1">
    <property type="entry name" value="IDURONATE 2-SULFATASE"/>
    <property type="match status" value="1"/>
</dbReference>
<evidence type="ECO:0000256" key="3">
    <source>
        <dbReference type="ARBA" id="ARBA00022723"/>
    </source>
</evidence>
<keyword evidence="6" id="KW-0106">Calcium</keyword>
<evidence type="ECO:0000256" key="5">
    <source>
        <dbReference type="ARBA" id="ARBA00022801"/>
    </source>
</evidence>
<dbReference type="PANTHER" id="PTHR45953">
    <property type="entry name" value="IDURONATE 2-SULFATASE"/>
    <property type="match status" value="1"/>
</dbReference>
<comment type="PTM">
    <text evidence="7">The conversion to 3-oxoalanine (also known as C-formylglycine, FGly), of a serine or cysteine residue in prokaryotes and of a cysteine residue in eukaryotes, is critical for catalytic activity.</text>
</comment>
<dbReference type="Gene3D" id="3.40.720.10">
    <property type="entry name" value="Alkaline Phosphatase, subunit A"/>
    <property type="match status" value="1"/>
</dbReference>
<reference evidence="9 10" key="1">
    <citation type="submission" date="2015-09" db="EMBL/GenBank/DDBJ databases">
        <authorList>
            <consortium name="Pathogen Informatics"/>
        </authorList>
    </citation>
    <scope>NUCLEOTIDE SEQUENCE [LARGE SCALE GENOMIC DNA]</scope>
    <source>
        <strain evidence="9 10">2789STDY5834899</strain>
    </source>
</reference>
<evidence type="ECO:0000256" key="4">
    <source>
        <dbReference type="ARBA" id="ARBA00022729"/>
    </source>
</evidence>
<gene>
    <name evidence="9" type="primary">betC_1</name>
    <name evidence="9" type="ORF">ERS852511_01181</name>
</gene>
<evidence type="ECO:0000313" key="9">
    <source>
        <dbReference type="EMBL" id="CUP12527.1"/>
    </source>
</evidence>
<dbReference type="EC" id="3.1.6.6" evidence="9"/>
<dbReference type="Proteomes" id="UP000095576">
    <property type="component" value="Unassembled WGS sequence"/>
</dbReference>
<dbReference type="InterPro" id="IPR000917">
    <property type="entry name" value="Sulfatase_N"/>
</dbReference>
<dbReference type="EMBL" id="CZAP01000003">
    <property type="protein sequence ID" value="CUP12527.1"/>
    <property type="molecule type" value="Genomic_DNA"/>
</dbReference>
<keyword evidence="4" id="KW-0732">Signal</keyword>
<dbReference type="GO" id="GO:0004423">
    <property type="term" value="F:iduronate-2-sulfatase activity"/>
    <property type="evidence" value="ECO:0007669"/>
    <property type="project" value="InterPro"/>
</dbReference>
<organism evidence="9 10">
    <name type="scientific">Bacteroides thetaiotaomicron</name>
    <dbReference type="NCBI Taxonomy" id="818"/>
    <lineage>
        <taxon>Bacteria</taxon>
        <taxon>Pseudomonadati</taxon>
        <taxon>Bacteroidota</taxon>
        <taxon>Bacteroidia</taxon>
        <taxon>Bacteroidales</taxon>
        <taxon>Bacteroidaceae</taxon>
        <taxon>Bacteroides</taxon>
    </lineage>
</organism>
<protein>
    <submittedName>
        <fullName evidence="9">Iduronate 2-sulfatase</fullName>
        <ecNumber evidence="9">3.1.6.6</ecNumber>
    </submittedName>
</protein>
<dbReference type="InterPro" id="IPR017850">
    <property type="entry name" value="Alkaline_phosphatase_core_sf"/>
</dbReference>
<dbReference type="AlphaFoldDB" id="A0A174KR70"/>
<dbReference type="CDD" id="cd16030">
    <property type="entry name" value="iduronate-2-sulfatase"/>
    <property type="match status" value="1"/>
</dbReference>
<evidence type="ECO:0000259" key="8">
    <source>
        <dbReference type="Pfam" id="PF00884"/>
    </source>
</evidence>
<name>A0A174KR70_BACT4</name>
<evidence type="ECO:0000256" key="7">
    <source>
        <dbReference type="PIRSR" id="PIRSR600917-52"/>
    </source>
</evidence>
<accession>A0A174KR70</accession>
<comment type="similarity">
    <text evidence="2">Belongs to the sulfatase family.</text>
</comment>
<feature type="modified residue" description="3-oxoalanine (Ser)" evidence="7">
    <location>
        <position position="75"/>
    </location>
</feature>
<dbReference type="Pfam" id="PF00884">
    <property type="entry name" value="Sulfatase"/>
    <property type="match status" value="1"/>
</dbReference>
<evidence type="ECO:0000256" key="1">
    <source>
        <dbReference type="ARBA" id="ARBA00001913"/>
    </source>
</evidence>